<evidence type="ECO:0000259" key="1">
    <source>
        <dbReference type="Pfam" id="PF26213"/>
    </source>
</evidence>
<dbReference type="Proteomes" id="UP000823775">
    <property type="component" value="Unassembled WGS sequence"/>
</dbReference>
<dbReference type="InterPro" id="IPR008927">
    <property type="entry name" value="6-PGluconate_DH-like_C_sf"/>
</dbReference>
<organism evidence="2 3">
    <name type="scientific">Datura stramonium</name>
    <name type="common">Jimsonweed</name>
    <name type="synonym">Common thornapple</name>
    <dbReference type="NCBI Taxonomy" id="4076"/>
    <lineage>
        <taxon>Eukaryota</taxon>
        <taxon>Viridiplantae</taxon>
        <taxon>Streptophyta</taxon>
        <taxon>Embryophyta</taxon>
        <taxon>Tracheophyta</taxon>
        <taxon>Spermatophyta</taxon>
        <taxon>Magnoliopsida</taxon>
        <taxon>eudicotyledons</taxon>
        <taxon>Gunneridae</taxon>
        <taxon>Pentapetalae</taxon>
        <taxon>asterids</taxon>
        <taxon>lamiids</taxon>
        <taxon>Solanales</taxon>
        <taxon>Solanaceae</taxon>
        <taxon>Solanoideae</taxon>
        <taxon>Datureae</taxon>
        <taxon>Datura</taxon>
    </lineage>
</organism>
<gene>
    <name evidence="2" type="primary">TYRAAT2_2</name>
    <name evidence="2" type="ORF">HAX54_048938</name>
</gene>
<name>A0ABS8WM15_DATST</name>
<protein>
    <submittedName>
        <fullName evidence="2">Arogenate dehydrogenase 2, chloroplastic</fullName>
    </submittedName>
</protein>
<evidence type="ECO:0000313" key="3">
    <source>
        <dbReference type="Proteomes" id="UP000823775"/>
    </source>
</evidence>
<dbReference type="InterPro" id="IPR045011">
    <property type="entry name" value="TYRAAT1/2"/>
</dbReference>
<accession>A0ABS8WM15</accession>
<reference evidence="2 3" key="1">
    <citation type="journal article" date="2021" name="BMC Genomics">
        <title>Datura genome reveals duplications of psychoactive alkaloid biosynthetic genes and high mutation rate following tissue culture.</title>
        <authorList>
            <person name="Rajewski A."/>
            <person name="Carter-House D."/>
            <person name="Stajich J."/>
            <person name="Litt A."/>
        </authorList>
    </citation>
    <scope>NUCLEOTIDE SEQUENCE [LARGE SCALE GENOMIC DNA]</scope>
    <source>
        <strain evidence="2">AR-01</strain>
    </source>
</reference>
<comment type="caution">
    <text evidence="2">The sequence shown here is derived from an EMBL/GenBank/DDBJ whole genome shotgun (WGS) entry which is preliminary data.</text>
</comment>
<dbReference type="PANTHER" id="PTHR43207">
    <property type="entry name" value="AROGENATE DEHYDROGENASE-RELATED"/>
    <property type="match status" value="1"/>
</dbReference>
<dbReference type="SUPFAM" id="SSF48179">
    <property type="entry name" value="6-phosphogluconate dehydrogenase C-terminal domain-like"/>
    <property type="match status" value="1"/>
</dbReference>
<sequence length="123" mass="14261">MVEMTCVEHDKYAASSQFIAHIMGRVLEKMDLETTPINTKGYEILLNLVENIACNSFDLYYGLFVYNKNAMKQLKRLDLAFESLRKELFGHLHEVLGRQLFGKVEEKGQRHVLSKFPNNEHAL</sequence>
<evidence type="ECO:0000313" key="2">
    <source>
        <dbReference type="EMBL" id="MCE3051121.1"/>
    </source>
</evidence>
<dbReference type="InterPro" id="IPR059064">
    <property type="entry name" value="TYRAAT2_C"/>
</dbReference>
<dbReference type="Pfam" id="PF26213">
    <property type="entry name" value="TYRAAT1_C"/>
    <property type="match status" value="1"/>
</dbReference>
<proteinExistence type="predicted"/>
<keyword evidence="3" id="KW-1185">Reference proteome</keyword>
<dbReference type="PANTHER" id="PTHR43207:SF4">
    <property type="entry name" value="AROGENATE DEHYDROGENASE 2, CHLOROPLASTIC"/>
    <property type="match status" value="1"/>
</dbReference>
<dbReference type="EMBL" id="JACEIK010008185">
    <property type="protein sequence ID" value="MCE3051121.1"/>
    <property type="molecule type" value="Genomic_DNA"/>
</dbReference>
<feature type="domain" description="TYRAAT2-like C-terminal" evidence="1">
    <location>
        <begin position="26"/>
        <end position="99"/>
    </location>
</feature>